<dbReference type="PANTHER" id="PTHR37312">
    <property type="entry name" value="MEMBRANE-BOUND ACYLTRANSFERASE YKRP-RELATED"/>
    <property type="match status" value="1"/>
</dbReference>
<evidence type="ECO:0000256" key="1">
    <source>
        <dbReference type="SAM" id="MobiDB-lite"/>
    </source>
</evidence>
<feature type="compositionally biased region" description="Low complexity" evidence="1">
    <location>
        <begin position="1"/>
        <end position="12"/>
    </location>
</feature>
<feature type="compositionally biased region" description="Low complexity" evidence="1">
    <location>
        <begin position="126"/>
        <end position="136"/>
    </location>
</feature>
<keyword evidence="3" id="KW-1185">Reference proteome</keyword>
<dbReference type="EMBL" id="AGBF01000196">
    <property type="protein sequence ID" value="EGX55770.1"/>
    <property type="molecule type" value="Genomic_DNA"/>
</dbReference>
<organism evidence="2 3">
    <name type="scientific">Streptomyces zinciresistens K42</name>
    <dbReference type="NCBI Taxonomy" id="700597"/>
    <lineage>
        <taxon>Bacteria</taxon>
        <taxon>Bacillati</taxon>
        <taxon>Actinomycetota</taxon>
        <taxon>Actinomycetes</taxon>
        <taxon>Kitasatosporales</taxon>
        <taxon>Streptomycetaceae</taxon>
        <taxon>Streptomyces</taxon>
    </lineage>
</organism>
<proteinExistence type="predicted"/>
<dbReference type="AlphaFoldDB" id="G2GL50"/>
<evidence type="ECO:0000313" key="3">
    <source>
        <dbReference type="Proteomes" id="UP000004217"/>
    </source>
</evidence>
<gene>
    <name evidence="2" type="ORF">SZN_31229</name>
</gene>
<dbReference type="PATRIC" id="fig|700597.3.peg.6119"/>
<comment type="caution">
    <text evidence="2">The sequence shown here is derived from an EMBL/GenBank/DDBJ whole genome shotgun (WGS) entry which is preliminary data.</text>
</comment>
<feature type="compositionally biased region" description="Low complexity" evidence="1">
    <location>
        <begin position="145"/>
        <end position="156"/>
    </location>
</feature>
<accession>G2GL50</accession>
<dbReference type="InterPro" id="IPR052734">
    <property type="entry name" value="Nod_factor_acetyltransferase"/>
</dbReference>
<evidence type="ECO:0000313" key="2">
    <source>
        <dbReference type="EMBL" id="EGX55770.1"/>
    </source>
</evidence>
<dbReference type="PANTHER" id="PTHR37312:SF1">
    <property type="entry name" value="MEMBRANE-BOUND ACYLTRANSFERASE YKRP-RELATED"/>
    <property type="match status" value="1"/>
</dbReference>
<sequence length="156" mass="16798">MAGRAPRTGAEPAAPPRPAPSQQRDACFDDAECLAVGLDAVGHAGEPLWDGSRPVTALYMFVHAFHPPAFIILSGCLSRGFEGRPEQPRRLVTALLVPYVVFGTAYTPFTRWTDPGRSARFTASPSGPRRTSAGTTRRGRGGRSGLRPSPRSPSRW</sequence>
<reference evidence="2 3" key="1">
    <citation type="submission" date="2011-08" db="EMBL/GenBank/DDBJ databases">
        <authorList>
            <person name="Lin Y."/>
            <person name="Hao X."/>
            <person name="Johnstone L."/>
            <person name="Miller S.J."/>
            <person name="Wei G."/>
            <person name="Rensing C."/>
        </authorList>
    </citation>
    <scope>NUCLEOTIDE SEQUENCE [LARGE SCALE GENOMIC DNA]</scope>
    <source>
        <strain evidence="2 3">K42</strain>
    </source>
</reference>
<name>G2GL50_9ACTN</name>
<dbReference type="Proteomes" id="UP000004217">
    <property type="component" value="Unassembled WGS sequence"/>
</dbReference>
<feature type="region of interest" description="Disordered" evidence="1">
    <location>
        <begin position="117"/>
        <end position="156"/>
    </location>
</feature>
<protein>
    <submittedName>
        <fullName evidence="2">Integral membrane protein</fullName>
    </submittedName>
</protein>
<feature type="region of interest" description="Disordered" evidence="1">
    <location>
        <begin position="1"/>
        <end position="24"/>
    </location>
</feature>